<keyword evidence="1" id="KW-0472">Membrane</keyword>
<feature type="transmembrane region" description="Helical" evidence="1">
    <location>
        <begin position="6"/>
        <end position="23"/>
    </location>
</feature>
<reference evidence="2" key="2">
    <citation type="submission" date="2025-08" db="UniProtKB">
        <authorList>
            <consortium name="Ensembl"/>
        </authorList>
    </citation>
    <scope>IDENTIFICATION</scope>
</reference>
<protein>
    <recommendedName>
        <fullName evidence="4">LRRNT domain-containing protein</fullName>
    </recommendedName>
</protein>
<keyword evidence="3" id="KW-1185">Reference proteome</keyword>
<organism evidence="2 3">
    <name type="scientific">Catharus ustulatus</name>
    <name type="common">Russet-backed thrush</name>
    <name type="synonym">Hylocichla ustulatus</name>
    <dbReference type="NCBI Taxonomy" id="91951"/>
    <lineage>
        <taxon>Eukaryota</taxon>
        <taxon>Metazoa</taxon>
        <taxon>Chordata</taxon>
        <taxon>Craniata</taxon>
        <taxon>Vertebrata</taxon>
        <taxon>Euteleostomi</taxon>
        <taxon>Archelosauria</taxon>
        <taxon>Archosauria</taxon>
        <taxon>Dinosauria</taxon>
        <taxon>Saurischia</taxon>
        <taxon>Theropoda</taxon>
        <taxon>Coelurosauria</taxon>
        <taxon>Aves</taxon>
        <taxon>Neognathae</taxon>
        <taxon>Neoaves</taxon>
        <taxon>Telluraves</taxon>
        <taxon>Australaves</taxon>
        <taxon>Passeriformes</taxon>
        <taxon>Turdidae</taxon>
        <taxon>Catharus</taxon>
    </lineage>
</organism>
<name>A0A8C3UAP8_CATUS</name>
<reference evidence="2" key="3">
    <citation type="submission" date="2025-09" db="UniProtKB">
        <authorList>
            <consortium name="Ensembl"/>
        </authorList>
    </citation>
    <scope>IDENTIFICATION</scope>
</reference>
<sequence>MNIFELIIIFVYFFLSLLVKSEMSKKAKDRDMCVLQSSPLCPRAFLYIFNCFLLLLLQKEAFGCPSACQLCTGRQVSCRNAGLSKIPLPIKINCLI</sequence>
<evidence type="ECO:0000313" key="3">
    <source>
        <dbReference type="Proteomes" id="UP000694563"/>
    </source>
</evidence>
<keyword evidence="1" id="KW-0812">Transmembrane</keyword>
<dbReference type="Proteomes" id="UP000694563">
    <property type="component" value="Chromosome Z"/>
</dbReference>
<evidence type="ECO:0000313" key="2">
    <source>
        <dbReference type="Ensembl" id="ENSCUSP00005010504.1"/>
    </source>
</evidence>
<accession>A0A8C3UAP8</accession>
<proteinExistence type="predicted"/>
<feature type="transmembrane region" description="Helical" evidence="1">
    <location>
        <begin position="44"/>
        <end position="62"/>
    </location>
</feature>
<evidence type="ECO:0008006" key="4">
    <source>
        <dbReference type="Google" id="ProtNLM"/>
    </source>
</evidence>
<dbReference type="Ensembl" id="ENSCUST00005010950.1">
    <property type="protein sequence ID" value="ENSCUSP00005010504.1"/>
    <property type="gene ID" value="ENSCUSG00005006741.1"/>
</dbReference>
<keyword evidence="1" id="KW-1133">Transmembrane helix</keyword>
<dbReference type="AlphaFoldDB" id="A0A8C3UAP8"/>
<evidence type="ECO:0000256" key="1">
    <source>
        <dbReference type="SAM" id="Phobius"/>
    </source>
</evidence>
<reference evidence="2" key="1">
    <citation type="submission" date="2020-10" db="EMBL/GenBank/DDBJ databases">
        <title>Catharus ustulatus (Swainson's thrush) genome, bCatUst1, primary haplotype v2.</title>
        <authorList>
            <person name="Delmore K."/>
            <person name="Vafadar M."/>
            <person name="Formenti G."/>
            <person name="Chow W."/>
            <person name="Pelan S."/>
            <person name="Howe K."/>
            <person name="Rhie A."/>
            <person name="Mountcastle J."/>
            <person name="Haase B."/>
            <person name="Fedrigo O."/>
            <person name="Jarvis E.D."/>
        </authorList>
    </citation>
    <scope>NUCLEOTIDE SEQUENCE [LARGE SCALE GENOMIC DNA]</scope>
</reference>